<dbReference type="InterPro" id="IPR039430">
    <property type="entry name" value="Thymidylate_kin-like_dom"/>
</dbReference>
<evidence type="ECO:0000259" key="8">
    <source>
        <dbReference type="Pfam" id="PF02223"/>
    </source>
</evidence>
<evidence type="ECO:0000256" key="6">
    <source>
        <dbReference type="ARBA" id="ARBA00022777"/>
    </source>
</evidence>
<keyword evidence="3" id="KW-0808">Transferase</keyword>
<dbReference type="STRING" id="6184.A0A430QBT3"/>
<evidence type="ECO:0000256" key="3">
    <source>
        <dbReference type="ARBA" id="ARBA00022679"/>
    </source>
</evidence>
<dbReference type="EC" id="2.7.4.9" evidence="2"/>
<dbReference type="AlphaFoldDB" id="A0A430QBT3"/>
<gene>
    <name evidence="9" type="ORF">DC041_0012542</name>
</gene>
<evidence type="ECO:0000256" key="1">
    <source>
        <dbReference type="ARBA" id="ARBA00009776"/>
    </source>
</evidence>
<keyword evidence="7" id="KW-0067">ATP-binding</keyword>
<dbReference type="SUPFAM" id="SSF52540">
    <property type="entry name" value="P-loop containing nucleoside triphosphate hydrolases"/>
    <property type="match status" value="1"/>
</dbReference>
<dbReference type="GO" id="GO:0006233">
    <property type="term" value="P:dTDP biosynthetic process"/>
    <property type="evidence" value="ECO:0007669"/>
    <property type="project" value="InterPro"/>
</dbReference>
<dbReference type="Pfam" id="PF02223">
    <property type="entry name" value="Thymidylate_kin"/>
    <property type="match status" value="1"/>
</dbReference>
<feature type="domain" description="Thymidylate kinase-like" evidence="8">
    <location>
        <begin position="52"/>
        <end position="214"/>
    </location>
</feature>
<dbReference type="InterPro" id="IPR018094">
    <property type="entry name" value="Thymidylate_kinase"/>
</dbReference>
<dbReference type="Proteomes" id="UP000290809">
    <property type="component" value="Unassembled WGS sequence"/>
</dbReference>
<organism evidence="9 10">
    <name type="scientific">Schistosoma bovis</name>
    <name type="common">Blood fluke</name>
    <dbReference type="NCBI Taxonomy" id="6184"/>
    <lineage>
        <taxon>Eukaryota</taxon>
        <taxon>Metazoa</taxon>
        <taxon>Spiralia</taxon>
        <taxon>Lophotrochozoa</taxon>
        <taxon>Platyhelminthes</taxon>
        <taxon>Trematoda</taxon>
        <taxon>Digenea</taxon>
        <taxon>Strigeidida</taxon>
        <taxon>Schistosomatoidea</taxon>
        <taxon>Schistosomatidae</taxon>
        <taxon>Schistosoma</taxon>
    </lineage>
</organism>
<dbReference type="GO" id="GO:0005739">
    <property type="term" value="C:mitochondrion"/>
    <property type="evidence" value="ECO:0007669"/>
    <property type="project" value="TreeGrafter"/>
</dbReference>
<comment type="similarity">
    <text evidence="1">Belongs to the thymidylate kinase family.</text>
</comment>
<evidence type="ECO:0000313" key="10">
    <source>
        <dbReference type="Proteomes" id="UP000290809"/>
    </source>
</evidence>
<dbReference type="GO" id="GO:0005524">
    <property type="term" value="F:ATP binding"/>
    <property type="evidence" value="ECO:0007669"/>
    <property type="project" value="UniProtKB-KW"/>
</dbReference>
<comment type="caution">
    <text evidence="9">The sequence shown here is derived from an EMBL/GenBank/DDBJ whole genome shotgun (WGS) entry which is preliminary data.</text>
</comment>
<reference evidence="9 10" key="1">
    <citation type="journal article" date="2019" name="PLoS Pathog.">
        <title>Genome sequence of the bovine parasite Schistosoma bovis Tanzania.</title>
        <authorList>
            <person name="Oey H."/>
            <person name="Zakrzewski M."/>
            <person name="Gobert G."/>
            <person name="Gravermann K."/>
            <person name="Stoye J."/>
            <person name="Jones M."/>
            <person name="Mcmanus D."/>
            <person name="Krause L."/>
        </authorList>
    </citation>
    <scope>NUCLEOTIDE SEQUENCE [LARGE SCALE GENOMIC DNA]</scope>
    <source>
        <strain evidence="9 10">TAN1997</strain>
    </source>
</reference>
<evidence type="ECO:0000256" key="4">
    <source>
        <dbReference type="ARBA" id="ARBA00022727"/>
    </source>
</evidence>
<dbReference type="GO" id="GO:0005634">
    <property type="term" value="C:nucleus"/>
    <property type="evidence" value="ECO:0007669"/>
    <property type="project" value="TreeGrafter"/>
</dbReference>
<sequence>MKMHTYGEKAVHQNFGIGFKNLNILIGSDDKKYLITFRRMARHMSHGIFVVLEGADRVGKTTQALLLAKALSEITHKETLSVKFPDRDTPLGRQLDSYLSGNGDINKHALHLLFTANRWERQSEIRKAISNGIPVVADRYIYSGIAYTAAKSPPTPNWEWCWEMEKGLVEPDLVICLTPGNLDELSSRNGYGNERYENDDFQKRVLENYVRISKDVELDNKDNNDENDSVGLWHFIQATDKTIEEVHKCIMVLVKSKLESIIGPEIHECTNKKD</sequence>
<keyword evidence="10" id="KW-1185">Reference proteome</keyword>
<dbReference type="Gene3D" id="3.40.50.300">
    <property type="entry name" value="P-loop containing nucleotide triphosphate hydrolases"/>
    <property type="match status" value="1"/>
</dbReference>
<evidence type="ECO:0000256" key="2">
    <source>
        <dbReference type="ARBA" id="ARBA00012980"/>
    </source>
</evidence>
<dbReference type="HAMAP" id="MF_00165">
    <property type="entry name" value="Thymidylate_kinase"/>
    <property type="match status" value="1"/>
</dbReference>
<protein>
    <recommendedName>
        <fullName evidence="2">dTMP kinase</fullName>
        <ecNumber evidence="2">2.7.4.9</ecNumber>
    </recommendedName>
</protein>
<name>A0A430QBT3_SCHBO</name>
<dbReference type="PANTHER" id="PTHR10344">
    <property type="entry name" value="THYMIDYLATE KINASE"/>
    <property type="match status" value="1"/>
</dbReference>
<dbReference type="GO" id="GO:0005829">
    <property type="term" value="C:cytosol"/>
    <property type="evidence" value="ECO:0007669"/>
    <property type="project" value="TreeGrafter"/>
</dbReference>
<evidence type="ECO:0000256" key="5">
    <source>
        <dbReference type="ARBA" id="ARBA00022741"/>
    </source>
</evidence>
<dbReference type="GO" id="GO:0004798">
    <property type="term" value="F:dTMP kinase activity"/>
    <property type="evidence" value="ECO:0007669"/>
    <property type="project" value="UniProtKB-EC"/>
</dbReference>
<dbReference type="InterPro" id="IPR027417">
    <property type="entry name" value="P-loop_NTPase"/>
</dbReference>
<dbReference type="GO" id="GO:0004550">
    <property type="term" value="F:nucleoside diphosphate kinase activity"/>
    <property type="evidence" value="ECO:0007669"/>
    <property type="project" value="TreeGrafter"/>
</dbReference>
<dbReference type="GO" id="GO:0006227">
    <property type="term" value="P:dUDP biosynthetic process"/>
    <property type="evidence" value="ECO:0007669"/>
    <property type="project" value="TreeGrafter"/>
</dbReference>
<keyword evidence="4" id="KW-0545">Nucleotide biosynthesis</keyword>
<keyword evidence="6 9" id="KW-0418">Kinase</keyword>
<accession>A0A430QBT3</accession>
<evidence type="ECO:0000313" key="9">
    <source>
        <dbReference type="EMBL" id="RTG85160.1"/>
    </source>
</evidence>
<proteinExistence type="inferred from homology"/>
<dbReference type="PANTHER" id="PTHR10344:SF1">
    <property type="entry name" value="THYMIDYLATE KINASE"/>
    <property type="match status" value="1"/>
</dbReference>
<evidence type="ECO:0000256" key="7">
    <source>
        <dbReference type="ARBA" id="ARBA00022840"/>
    </source>
</evidence>
<keyword evidence="5" id="KW-0547">Nucleotide-binding</keyword>
<dbReference type="GO" id="GO:0006235">
    <property type="term" value="P:dTTP biosynthetic process"/>
    <property type="evidence" value="ECO:0007669"/>
    <property type="project" value="TreeGrafter"/>
</dbReference>
<dbReference type="NCBIfam" id="TIGR00041">
    <property type="entry name" value="DTMP_kinase"/>
    <property type="match status" value="1"/>
</dbReference>
<dbReference type="EMBL" id="QMKO01002026">
    <property type="protein sequence ID" value="RTG85160.1"/>
    <property type="molecule type" value="Genomic_DNA"/>
</dbReference>